<dbReference type="GO" id="GO:0006085">
    <property type="term" value="P:acetyl-CoA biosynthetic process"/>
    <property type="evidence" value="ECO:0007669"/>
    <property type="project" value="UniProtKB-UniRule"/>
</dbReference>
<evidence type="ECO:0000256" key="6">
    <source>
        <dbReference type="ARBA" id="ARBA00022777"/>
    </source>
</evidence>
<evidence type="ECO:0000256" key="7">
    <source>
        <dbReference type="ARBA" id="ARBA00022840"/>
    </source>
</evidence>
<organism evidence="11 12">
    <name type="scientific">Igneacidithiobacillus copahuensis</name>
    <dbReference type="NCBI Taxonomy" id="2724909"/>
    <lineage>
        <taxon>Bacteria</taxon>
        <taxon>Pseudomonadati</taxon>
        <taxon>Pseudomonadota</taxon>
        <taxon>Acidithiobacillia</taxon>
        <taxon>Acidithiobacillales</taxon>
        <taxon>Acidithiobacillaceae</taxon>
        <taxon>Igneacidithiobacillus</taxon>
    </lineage>
</organism>
<keyword evidence="2 9" id="KW-0963">Cytoplasm</keyword>
<dbReference type="Gene3D" id="3.30.420.40">
    <property type="match status" value="2"/>
</dbReference>
<keyword evidence="6 9" id="KW-0418">Kinase</keyword>
<dbReference type="InterPro" id="IPR004372">
    <property type="entry name" value="Ac/propionate_kinase"/>
</dbReference>
<comment type="caution">
    <text evidence="9">Lacks conserved residue(s) required for the propagation of feature annotation.</text>
</comment>
<dbReference type="HAMAP" id="MF_00020">
    <property type="entry name" value="Acetate_kinase"/>
    <property type="match status" value="1"/>
</dbReference>
<accession>A0AAE2YM49</accession>
<dbReference type="PANTHER" id="PTHR21060">
    <property type="entry name" value="ACETATE KINASE"/>
    <property type="match status" value="1"/>
</dbReference>
<proteinExistence type="inferred from homology"/>
<dbReference type="PANTHER" id="PTHR21060:SF21">
    <property type="entry name" value="ACETATE KINASE"/>
    <property type="match status" value="1"/>
</dbReference>
<feature type="active site" description="Proton donor/acceptor" evidence="9">
    <location>
        <position position="145"/>
    </location>
</feature>
<keyword evidence="3 9" id="KW-0808">Transferase</keyword>
<keyword evidence="7 9" id="KW-0067">ATP-binding</keyword>
<dbReference type="GO" id="GO:0006083">
    <property type="term" value="P:acetate metabolic process"/>
    <property type="evidence" value="ECO:0007669"/>
    <property type="project" value="TreeGrafter"/>
</dbReference>
<dbReference type="InterPro" id="IPR000890">
    <property type="entry name" value="Aliphatic_acid_kin_short-chain"/>
</dbReference>
<feature type="site" description="Transition state stabilizer" evidence="9">
    <location>
        <position position="230"/>
    </location>
</feature>
<dbReference type="GO" id="GO:0008776">
    <property type="term" value="F:acetate kinase activity"/>
    <property type="evidence" value="ECO:0007669"/>
    <property type="project" value="UniProtKB-UniRule"/>
</dbReference>
<evidence type="ECO:0000256" key="3">
    <source>
        <dbReference type="ARBA" id="ARBA00022679"/>
    </source>
</evidence>
<comment type="catalytic activity">
    <reaction evidence="9">
        <text>acetate + ATP = acetyl phosphate + ADP</text>
        <dbReference type="Rhea" id="RHEA:11352"/>
        <dbReference type="ChEBI" id="CHEBI:22191"/>
        <dbReference type="ChEBI" id="CHEBI:30089"/>
        <dbReference type="ChEBI" id="CHEBI:30616"/>
        <dbReference type="ChEBI" id="CHEBI:456216"/>
        <dbReference type="EC" id="2.7.2.1"/>
    </reaction>
</comment>
<comment type="cofactor">
    <cofactor evidence="9">
        <name>Mg(2+)</name>
        <dbReference type="ChEBI" id="CHEBI:18420"/>
    </cofactor>
    <cofactor evidence="9">
        <name>Mn(2+)</name>
        <dbReference type="ChEBI" id="CHEBI:29035"/>
    </cofactor>
    <text evidence="9">Mg(2+). Can also accept Mn(2+).</text>
</comment>
<dbReference type="GO" id="GO:0005524">
    <property type="term" value="F:ATP binding"/>
    <property type="evidence" value="ECO:0007669"/>
    <property type="project" value="UniProtKB-KW"/>
</dbReference>
<evidence type="ECO:0000256" key="4">
    <source>
        <dbReference type="ARBA" id="ARBA00022723"/>
    </source>
</evidence>
<comment type="caution">
    <text evidence="11">The sequence shown here is derived from an EMBL/GenBank/DDBJ whole genome shotgun (WGS) entry which is preliminary data.</text>
</comment>
<dbReference type="Proteomes" id="UP001197378">
    <property type="component" value="Unassembled WGS sequence"/>
</dbReference>
<protein>
    <recommendedName>
        <fullName evidence="9">Acetate kinase</fullName>
        <ecNumber evidence="9">2.7.2.1</ecNumber>
    </recommendedName>
    <alternativeName>
        <fullName evidence="9">Acetokinase</fullName>
    </alternativeName>
</protein>
<dbReference type="PRINTS" id="PR00471">
    <property type="entry name" value="ACETATEKNASE"/>
</dbReference>
<dbReference type="Pfam" id="PF00871">
    <property type="entry name" value="Acetate_kinase"/>
    <property type="match status" value="1"/>
</dbReference>
<dbReference type="RefSeq" id="WP_215871155.1">
    <property type="nucleotide sequence ID" value="NZ_JAAXYO010000001.1"/>
</dbReference>
<comment type="function">
    <text evidence="9">Catalyzes the formation of acetyl phosphate from acetate and ATP. Can also catalyze the reverse reaction.</text>
</comment>
<gene>
    <name evidence="9" type="primary">ackA</name>
    <name evidence="11" type="ORF">HFQ13_00010</name>
</gene>
<keyword evidence="12" id="KW-1185">Reference proteome</keyword>
<evidence type="ECO:0000256" key="5">
    <source>
        <dbReference type="ARBA" id="ARBA00022741"/>
    </source>
</evidence>
<comment type="similarity">
    <text evidence="1 9 10">Belongs to the acetokinase family.</text>
</comment>
<dbReference type="NCBIfam" id="TIGR00016">
    <property type="entry name" value="ackA"/>
    <property type="match status" value="1"/>
</dbReference>
<keyword evidence="8 9" id="KW-0460">Magnesium</keyword>
<evidence type="ECO:0000256" key="1">
    <source>
        <dbReference type="ARBA" id="ARBA00008748"/>
    </source>
</evidence>
<feature type="binding site" evidence="9">
    <location>
        <position position="88"/>
    </location>
    <ligand>
        <name>substrate</name>
    </ligand>
</feature>
<dbReference type="GO" id="GO:0005829">
    <property type="term" value="C:cytosol"/>
    <property type="evidence" value="ECO:0007669"/>
    <property type="project" value="TreeGrafter"/>
</dbReference>
<keyword evidence="4 9" id="KW-0479">Metal-binding</keyword>
<dbReference type="GO" id="GO:0000287">
    <property type="term" value="F:magnesium ion binding"/>
    <property type="evidence" value="ECO:0007669"/>
    <property type="project" value="UniProtKB-UniRule"/>
</dbReference>
<evidence type="ECO:0000256" key="2">
    <source>
        <dbReference type="ARBA" id="ARBA00022490"/>
    </source>
</evidence>
<evidence type="ECO:0000256" key="9">
    <source>
        <dbReference type="HAMAP-Rule" id="MF_00020"/>
    </source>
</evidence>
<dbReference type="EMBL" id="JAAXYO010000001">
    <property type="protein sequence ID" value="MBU2786614.1"/>
    <property type="molecule type" value="Genomic_DNA"/>
</dbReference>
<evidence type="ECO:0000313" key="12">
    <source>
        <dbReference type="Proteomes" id="UP001197378"/>
    </source>
</evidence>
<reference evidence="11" key="1">
    <citation type="journal article" date="2021" name="ISME J.">
        <title>Genomic evolution of the class Acidithiobacillia: deep-branching Proteobacteria living in extreme acidic conditions.</title>
        <authorList>
            <person name="Moya-Beltran A."/>
            <person name="Beard S."/>
            <person name="Rojas-Villalobos C."/>
            <person name="Issotta F."/>
            <person name="Gallardo Y."/>
            <person name="Ulloa R."/>
            <person name="Giaveno A."/>
            <person name="Degli Esposti M."/>
            <person name="Johnson D.B."/>
            <person name="Quatrini R."/>
        </authorList>
    </citation>
    <scope>NUCLEOTIDE SEQUENCE</scope>
    <source>
        <strain evidence="11">VAN18-1</strain>
    </source>
</reference>
<feature type="binding site" evidence="9">
    <location>
        <begin position="197"/>
        <end position="201"/>
    </location>
    <ligand>
        <name>ATP</name>
        <dbReference type="ChEBI" id="CHEBI:30616"/>
    </ligand>
</feature>
<dbReference type="SUPFAM" id="SSF53067">
    <property type="entry name" value="Actin-like ATPase domain"/>
    <property type="match status" value="2"/>
</dbReference>
<feature type="binding site" evidence="9">
    <location>
        <position position="16"/>
    </location>
    <ligand>
        <name>ATP</name>
        <dbReference type="ChEBI" id="CHEBI:30616"/>
    </ligand>
</feature>
<feature type="binding site" evidence="9">
    <location>
        <position position="9"/>
    </location>
    <ligand>
        <name>Mg(2+)</name>
        <dbReference type="ChEBI" id="CHEBI:18420"/>
    </ligand>
</feature>
<evidence type="ECO:0000256" key="10">
    <source>
        <dbReference type="RuleBase" id="RU003835"/>
    </source>
</evidence>
<comment type="pathway">
    <text evidence="9">Metabolic intermediate biosynthesis; acetyl-CoA biosynthesis; acetyl-CoA from acetate: step 1/2.</text>
</comment>
<feature type="binding site" evidence="9">
    <location>
        <position position="370"/>
    </location>
    <ligand>
        <name>Mg(2+)</name>
        <dbReference type="ChEBI" id="CHEBI:18420"/>
    </ligand>
</feature>
<comment type="subunit">
    <text evidence="9">Homodimer.</text>
</comment>
<dbReference type="EC" id="2.7.2.1" evidence="9"/>
<feature type="site" description="Transition state stabilizer" evidence="9">
    <location>
        <position position="176"/>
    </location>
</feature>
<dbReference type="PROSITE" id="PS01075">
    <property type="entry name" value="ACETATE_KINASE_1"/>
    <property type="match status" value="1"/>
</dbReference>
<dbReference type="InterPro" id="IPR043129">
    <property type="entry name" value="ATPase_NBD"/>
</dbReference>
<evidence type="ECO:0000256" key="8">
    <source>
        <dbReference type="ARBA" id="ARBA00022842"/>
    </source>
</evidence>
<name>A0AAE2YM49_9PROT</name>
<sequence>MAELILALNGGSSSLKFALYEYADESGQRLGEGAIERIGQSVGRLWWRAKSANIDRNAVFPDHSSALRALLDCFQELGVQQLAAIGHRVVSGGPDLREHCRIDALVLQTLRASLRFAPLHLPAEIAVMDAAKQRWPQTPQFACFDTTFHRSIPELAARYPLPRNLWQEGVRKYGFHGLSYEYICTQIPNSGRSIIAHLGNGASLAAVRDGVCVDTSMGLSPTGGVVMGTRCGDLDPGVLLFLLEEKGYTANQLERVLNHLSGLLGLSGISGDMQVLLAARNNEPQAAFAIDALAYSVRKMIGSFLAVLGGVDRLVFTGGIGEHADLVRELICAPLSSLGFVLDSAANQAGQRRISQSDSPIEILCIPTDEDRMIAAHSYRLLHQAPDS</sequence>
<keyword evidence="5 9" id="KW-0547">Nucleotide-binding</keyword>
<dbReference type="PIRSF" id="PIRSF000722">
    <property type="entry name" value="Acetate_prop_kin"/>
    <property type="match status" value="1"/>
</dbReference>
<comment type="subcellular location">
    <subcellularLocation>
        <location evidence="9">Cytoplasm</location>
    </subcellularLocation>
</comment>
<feature type="binding site" evidence="9">
    <location>
        <begin position="319"/>
        <end position="323"/>
    </location>
    <ligand>
        <name>ATP</name>
        <dbReference type="ChEBI" id="CHEBI:30616"/>
    </ligand>
</feature>
<dbReference type="InterPro" id="IPR023865">
    <property type="entry name" value="Aliphatic_acid_kinase_CS"/>
</dbReference>
<evidence type="ECO:0000313" key="11">
    <source>
        <dbReference type="EMBL" id="MBU2786614.1"/>
    </source>
</evidence>
<dbReference type="AlphaFoldDB" id="A0AAE2YM49"/>